<keyword evidence="3" id="KW-0862">Zinc</keyword>
<protein>
    <recommendedName>
        <fullName evidence="6">RING-CH-type domain-containing protein</fullName>
    </recommendedName>
</protein>
<accession>M8BAL3</accession>
<evidence type="ECO:0000259" key="6">
    <source>
        <dbReference type="PROSITE" id="PS51292"/>
    </source>
</evidence>
<keyword evidence="1" id="KW-0479">Metal-binding</keyword>
<organism evidence="7">
    <name type="scientific">Aegilops tauschii</name>
    <name type="common">Tausch's goatgrass</name>
    <name type="synonym">Aegilops squarrosa</name>
    <dbReference type="NCBI Taxonomy" id="37682"/>
    <lineage>
        <taxon>Eukaryota</taxon>
        <taxon>Viridiplantae</taxon>
        <taxon>Streptophyta</taxon>
        <taxon>Embryophyta</taxon>
        <taxon>Tracheophyta</taxon>
        <taxon>Spermatophyta</taxon>
        <taxon>Magnoliopsida</taxon>
        <taxon>Liliopsida</taxon>
        <taxon>Poales</taxon>
        <taxon>Poaceae</taxon>
        <taxon>BOP clade</taxon>
        <taxon>Pooideae</taxon>
        <taxon>Triticodae</taxon>
        <taxon>Triticeae</taxon>
        <taxon>Triticinae</taxon>
        <taxon>Aegilops</taxon>
    </lineage>
</organism>
<dbReference type="InterPro" id="IPR011016">
    <property type="entry name" value="Znf_RING-CH"/>
</dbReference>
<dbReference type="Gene3D" id="3.30.40.10">
    <property type="entry name" value="Zinc/RING finger domain, C3HC4 (zinc finger)"/>
    <property type="match status" value="2"/>
</dbReference>
<evidence type="ECO:0000256" key="5">
    <source>
        <dbReference type="SAM" id="Phobius"/>
    </source>
</evidence>
<feature type="transmembrane region" description="Helical" evidence="5">
    <location>
        <begin position="743"/>
        <end position="762"/>
    </location>
</feature>
<feature type="region of interest" description="Disordered" evidence="4">
    <location>
        <begin position="376"/>
        <end position="397"/>
    </location>
</feature>
<name>M8BAL3_AEGTA</name>
<feature type="transmembrane region" description="Helical" evidence="5">
    <location>
        <begin position="718"/>
        <end position="736"/>
    </location>
</feature>
<dbReference type="SMART" id="SM00744">
    <property type="entry name" value="RINGv"/>
    <property type="match status" value="2"/>
</dbReference>
<evidence type="ECO:0000256" key="2">
    <source>
        <dbReference type="ARBA" id="ARBA00022771"/>
    </source>
</evidence>
<feature type="transmembrane region" description="Helical" evidence="5">
    <location>
        <begin position="768"/>
        <end position="790"/>
    </location>
</feature>
<feature type="domain" description="RING-CH-type" evidence="6">
    <location>
        <begin position="103"/>
        <end position="169"/>
    </location>
</feature>
<dbReference type="SUPFAM" id="SSF57850">
    <property type="entry name" value="RING/U-box"/>
    <property type="match status" value="2"/>
</dbReference>
<proteinExistence type="predicted"/>
<evidence type="ECO:0000256" key="3">
    <source>
        <dbReference type="ARBA" id="ARBA00022833"/>
    </source>
</evidence>
<keyword evidence="2" id="KW-0863">Zinc-finger</keyword>
<feature type="transmembrane region" description="Helical" evidence="5">
    <location>
        <begin position="297"/>
        <end position="321"/>
    </location>
</feature>
<feature type="compositionally biased region" description="Polar residues" evidence="4">
    <location>
        <begin position="461"/>
        <end position="476"/>
    </location>
</feature>
<feature type="compositionally biased region" description="Low complexity" evidence="4">
    <location>
        <begin position="86"/>
        <end position="95"/>
    </location>
</feature>
<dbReference type="PANTHER" id="PTHR46214:SF12">
    <property type="entry name" value="RING_FYVE_PHD ZINC FINGER SUPERFAMILY PROTEIN"/>
    <property type="match status" value="1"/>
</dbReference>
<keyword evidence="5" id="KW-1133">Transmembrane helix</keyword>
<feature type="region of interest" description="Disordered" evidence="4">
    <location>
        <begin position="440"/>
        <end position="477"/>
    </location>
</feature>
<feature type="compositionally biased region" description="Basic and acidic residues" evidence="4">
    <location>
        <begin position="380"/>
        <end position="397"/>
    </location>
</feature>
<dbReference type="EnsemblPlants" id="EMT10695">
    <property type="protein sequence ID" value="EMT10695"/>
    <property type="gene ID" value="F775_09892"/>
</dbReference>
<dbReference type="PROSITE" id="PS51292">
    <property type="entry name" value="ZF_RING_CH"/>
    <property type="match status" value="2"/>
</dbReference>
<dbReference type="GO" id="GO:0008270">
    <property type="term" value="F:zinc ion binding"/>
    <property type="evidence" value="ECO:0007669"/>
    <property type="project" value="UniProtKB-KW"/>
</dbReference>
<feature type="domain" description="RING-CH-type" evidence="6">
    <location>
        <begin position="545"/>
        <end position="611"/>
    </location>
</feature>
<feature type="transmembrane region" description="Helical" evidence="5">
    <location>
        <begin position="802"/>
        <end position="820"/>
    </location>
</feature>
<keyword evidence="5" id="KW-0472">Membrane</keyword>
<evidence type="ECO:0000256" key="1">
    <source>
        <dbReference type="ARBA" id="ARBA00022723"/>
    </source>
</evidence>
<feature type="region of interest" description="Disordered" evidence="4">
    <location>
        <begin position="67"/>
        <end position="96"/>
    </location>
</feature>
<dbReference type="AlphaFoldDB" id="M8BAL3"/>
<sequence>MGVEEQHVQQPDSGGKPDAVKPPTPVHGHKPSNPRISTCSADKDDGLSLCRVCHCVEPDLRGESALGFLGIVPPSPDPSVDKDPSNDTTKTSTSKDAPKFLEFISPEGEIFKCATDIESGHLQRQDDVVNLGCSCKNELALAHYACALKWFISHGSTVCEICGNVATNVRPEDFNMVLASLKDYEALRERTSTGDLSYLHYRADAFVDPVALAAVRRQRLCEISSWFNPHNTHFVFSQRHNEEVPVSPSNNSVDYSVTAARAAHARRKFGSSGAFVAIALGFVLLAWFVAPHVGKRAAAIILHMLLGGLCSLTIIISLRFVNDTCSSSFRNGLPEDPVWVDPMLGDPVRVLVPRVWSVGLSNPHRPPRVMMISSVPSVSRRQELGPRRKSSVHESVRISDPNEAGPFIWSKGLFGFPGMGSACGSKGGRSVGAMGVEEEQDVQQPDAGAGKPDAAKPPPLENNQQKPSDPRTSTCSTDKDDGLALCRVCHCVEPDLRGESALGFLGIVPPSPDPSCLKTDKDPGNGTTKTSISKDSANAPTFLEFISPEGEIFKCATDIESGPLHPQDDIVTLGCSCKNELALAHYACALKWFISHGSTVCEICSDIATNVRPEDFNTVLASLKDYEALRERTSTGDLSYLHYRAEASVDPAALAAVRRQRLCEISSWFNPHNAHFVFSQSQRHSNNEEVPVSPSNNSADYSVSAWGPAHGGPSVGSTGAFVAIALAFVILAWFVAPHVGKRAAAIILHMLLGGLCSLTIIISLRFMIVGGGGGTVSAYYVVIPIVLLHVQVFPRIQFGSMRYWGILFVSWFLVFGVWASRTRTIRRNS</sequence>
<evidence type="ECO:0000313" key="7">
    <source>
        <dbReference type="EnsemblPlants" id="EMT10695"/>
    </source>
</evidence>
<reference evidence="7" key="1">
    <citation type="submission" date="2015-06" db="UniProtKB">
        <authorList>
            <consortium name="EnsemblPlants"/>
        </authorList>
    </citation>
    <scope>IDENTIFICATION</scope>
</reference>
<feature type="region of interest" description="Disordered" evidence="4">
    <location>
        <begin position="513"/>
        <end position="533"/>
    </location>
</feature>
<keyword evidence="5" id="KW-0812">Transmembrane</keyword>
<dbReference type="Pfam" id="PF12906">
    <property type="entry name" value="RINGv"/>
    <property type="match status" value="2"/>
</dbReference>
<feature type="transmembrane region" description="Helical" evidence="5">
    <location>
        <begin position="269"/>
        <end position="290"/>
    </location>
</feature>
<evidence type="ECO:0000256" key="4">
    <source>
        <dbReference type="SAM" id="MobiDB-lite"/>
    </source>
</evidence>
<dbReference type="PANTHER" id="PTHR46214">
    <property type="entry name" value="ZINC FINGER, RING-CH-TYPE"/>
    <property type="match status" value="1"/>
</dbReference>
<dbReference type="InterPro" id="IPR013083">
    <property type="entry name" value="Znf_RING/FYVE/PHD"/>
</dbReference>
<feature type="region of interest" description="Disordered" evidence="4">
    <location>
        <begin position="1"/>
        <end position="39"/>
    </location>
</feature>